<organism evidence="2 3">
    <name type="scientific">Halocaridina rubra</name>
    <name type="common">Hawaiian red shrimp</name>
    <dbReference type="NCBI Taxonomy" id="373956"/>
    <lineage>
        <taxon>Eukaryota</taxon>
        <taxon>Metazoa</taxon>
        <taxon>Ecdysozoa</taxon>
        <taxon>Arthropoda</taxon>
        <taxon>Crustacea</taxon>
        <taxon>Multicrustacea</taxon>
        <taxon>Malacostraca</taxon>
        <taxon>Eumalacostraca</taxon>
        <taxon>Eucarida</taxon>
        <taxon>Decapoda</taxon>
        <taxon>Pleocyemata</taxon>
        <taxon>Caridea</taxon>
        <taxon>Atyoidea</taxon>
        <taxon>Atyidae</taxon>
        <taxon>Halocaridina</taxon>
    </lineage>
</organism>
<evidence type="ECO:0000313" key="2">
    <source>
        <dbReference type="EMBL" id="KAK7086446.1"/>
    </source>
</evidence>
<accession>A0AAN9FTU5</accession>
<dbReference type="AlphaFoldDB" id="A0AAN9FTU5"/>
<gene>
    <name evidence="2" type="ORF">SK128_020334</name>
</gene>
<proteinExistence type="predicted"/>
<reference evidence="2 3" key="1">
    <citation type="submission" date="2023-11" db="EMBL/GenBank/DDBJ databases">
        <title>Halocaridina rubra genome assembly.</title>
        <authorList>
            <person name="Smith C."/>
        </authorList>
    </citation>
    <scope>NUCLEOTIDE SEQUENCE [LARGE SCALE GENOMIC DNA]</scope>
    <source>
        <strain evidence="2">EP-1</strain>
        <tissue evidence="2">Whole</tissue>
    </source>
</reference>
<dbReference type="Proteomes" id="UP001381693">
    <property type="component" value="Unassembled WGS sequence"/>
</dbReference>
<protein>
    <submittedName>
        <fullName evidence="2">Uncharacterized protein</fullName>
    </submittedName>
</protein>
<feature type="non-terminal residue" evidence="2">
    <location>
        <position position="1"/>
    </location>
</feature>
<name>A0AAN9FTU5_HALRR</name>
<evidence type="ECO:0000313" key="3">
    <source>
        <dbReference type="Proteomes" id="UP001381693"/>
    </source>
</evidence>
<evidence type="ECO:0000256" key="1">
    <source>
        <dbReference type="SAM" id="MobiDB-lite"/>
    </source>
</evidence>
<sequence length="143" mass="15919">VYSTDLESTPLYVFKIIPDAEKVVLQDEMIFLSDSVSKRKITIISTFFSSSTKIDGSVESKVNPVIQEIELPEEEEILALYPSPPLVSSLDGNSSQSGRVSAGGRGREEEEEEEVELPSHTWPHGCLILTSQALYICQPRWMS</sequence>
<dbReference type="EMBL" id="JAXCGZ010000187">
    <property type="protein sequence ID" value="KAK7086446.1"/>
    <property type="molecule type" value="Genomic_DNA"/>
</dbReference>
<keyword evidence="3" id="KW-1185">Reference proteome</keyword>
<feature type="compositionally biased region" description="Polar residues" evidence="1">
    <location>
        <begin position="90"/>
        <end position="99"/>
    </location>
</feature>
<feature type="region of interest" description="Disordered" evidence="1">
    <location>
        <begin position="87"/>
        <end position="117"/>
    </location>
</feature>
<comment type="caution">
    <text evidence="2">The sequence shown here is derived from an EMBL/GenBank/DDBJ whole genome shotgun (WGS) entry which is preliminary data.</text>
</comment>